<dbReference type="EMBL" id="FTOG01000001">
    <property type="protein sequence ID" value="SIS45309.1"/>
    <property type="molecule type" value="Genomic_DNA"/>
</dbReference>
<feature type="signal peptide" evidence="1">
    <location>
        <begin position="1"/>
        <end position="20"/>
    </location>
</feature>
<name>A0A1N7J7M0_9RHOB</name>
<evidence type="ECO:0008006" key="4">
    <source>
        <dbReference type="Google" id="ProtNLM"/>
    </source>
</evidence>
<gene>
    <name evidence="2" type="ORF">SAMN05421580_101436</name>
</gene>
<dbReference type="AlphaFoldDB" id="A0A1N7J7M0"/>
<proteinExistence type="predicted"/>
<keyword evidence="1" id="KW-0732">Signal</keyword>
<feature type="chain" id="PRO_5012003656" description="Nickel/cobalt transporter regulator" evidence="1">
    <location>
        <begin position="21"/>
        <end position="124"/>
    </location>
</feature>
<evidence type="ECO:0000313" key="3">
    <source>
        <dbReference type="Proteomes" id="UP000186221"/>
    </source>
</evidence>
<accession>A0A1N7J7M0</accession>
<protein>
    <recommendedName>
        <fullName evidence="4">Nickel/cobalt transporter regulator</fullName>
    </recommendedName>
</protein>
<dbReference type="Proteomes" id="UP000186221">
    <property type="component" value="Unassembled WGS sequence"/>
</dbReference>
<evidence type="ECO:0000313" key="2">
    <source>
        <dbReference type="EMBL" id="SIS45309.1"/>
    </source>
</evidence>
<keyword evidence="3" id="KW-1185">Reference proteome</keyword>
<evidence type="ECO:0000256" key="1">
    <source>
        <dbReference type="SAM" id="SignalP"/>
    </source>
</evidence>
<sequence>MCFRPALLLVALCAALPARAESVAPIGPQVPQAEQPSECRILDATGDRFCKYGHRWKLENARAPDYAVGDDFPVYEQSMLMDLRRYNLPPVDGPWRYYEHHRIIYKVSAETGKVIEVLGRMRRR</sequence>
<reference evidence="3" key="1">
    <citation type="submission" date="2017-01" db="EMBL/GenBank/DDBJ databases">
        <authorList>
            <person name="Varghese N."/>
            <person name="Submissions S."/>
        </authorList>
    </citation>
    <scope>NUCLEOTIDE SEQUENCE [LARGE SCALE GENOMIC DNA]</scope>
    <source>
        <strain evidence="3">DSM 19945</strain>
    </source>
</reference>
<organism evidence="2 3">
    <name type="scientific">Rhodobacter aestuarii</name>
    <dbReference type="NCBI Taxonomy" id="453582"/>
    <lineage>
        <taxon>Bacteria</taxon>
        <taxon>Pseudomonadati</taxon>
        <taxon>Pseudomonadota</taxon>
        <taxon>Alphaproteobacteria</taxon>
        <taxon>Rhodobacterales</taxon>
        <taxon>Rhodobacter group</taxon>
        <taxon>Rhodobacter</taxon>
    </lineage>
</organism>